<evidence type="ECO:0000313" key="12">
    <source>
        <dbReference type="EMBL" id="SIR23585.1"/>
    </source>
</evidence>
<feature type="transmembrane region" description="Helical" evidence="9">
    <location>
        <begin position="14"/>
        <end position="35"/>
    </location>
</feature>
<keyword evidence="7 9" id="KW-0472">Membrane</keyword>
<reference evidence="11" key="3">
    <citation type="submission" date="2017-03" db="EMBL/GenBank/DDBJ databases">
        <authorList>
            <person name="Dastager S.G."/>
            <person name="Neurgaonkar P.S."/>
            <person name="Dharne M.S."/>
        </authorList>
    </citation>
    <scope>NUCLEOTIDE SEQUENCE</scope>
    <source>
        <strain evidence="11">DSM 25145</strain>
    </source>
</reference>
<keyword evidence="2" id="KW-0813">Transport</keyword>
<dbReference type="GO" id="GO:0005886">
    <property type="term" value="C:plasma membrane"/>
    <property type="evidence" value="ECO:0007669"/>
    <property type="project" value="UniProtKB-SubCell"/>
</dbReference>
<comment type="subcellular location">
    <subcellularLocation>
        <location evidence="1">Cell inner membrane</location>
        <topology evidence="1">Multi-pass membrane protein</topology>
    </subcellularLocation>
</comment>
<evidence type="ECO:0000256" key="2">
    <source>
        <dbReference type="ARBA" id="ARBA00022448"/>
    </source>
</evidence>
<keyword evidence="5 9" id="KW-0812">Transmembrane</keyword>
<evidence type="ECO:0000313" key="14">
    <source>
        <dbReference type="Proteomes" id="UP000215545"/>
    </source>
</evidence>
<dbReference type="OrthoDB" id="9815614at2"/>
<protein>
    <submittedName>
        <fullName evidence="11">TRAP transporter small permease protein</fullName>
    </submittedName>
    <submittedName>
        <fullName evidence="12">TRAP-type C4-dicarboxylate transport system, small permease component</fullName>
    </submittedName>
</protein>
<name>A0A1N6Z9T7_9BACI</name>
<evidence type="ECO:0000256" key="5">
    <source>
        <dbReference type="ARBA" id="ARBA00022692"/>
    </source>
</evidence>
<dbReference type="Proteomes" id="UP000186385">
    <property type="component" value="Unassembled WGS sequence"/>
</dbReference>
<keyword evidence="14" id="KW-1185">Reference proteome</keyword>
<feature type="transmembrane region" description="Helical" evidence="9">
    <location>
        <begin position="125"/>
        <end position="143"/>
    </location>
</feature>
<dbReference type="InterPro" id="IPR055348">
    <property type="entry name" value="DctQ"/>
</dbReference>
<evidence type="ECO:0000256" key="4">
    <source>
        <dbReference type="ARBA" id="ARBA00022519"/>
    </source>
</evidence>
<feature type="transmembrane region" description="Helical" evidence="9">
    <location>
        <begin position="85"/>
        <end position="105"/>
    </location>
</feature>
<dbReference type="Pfam" id="PF04290">
    <property type="entry name" value="DctQ"/>
    <property type="match status" value="1"/>
</dbReference>
<sequence length="175" mass="19601">MKAIKWLDDHLEEYILVILSLFTVGIVFTQVFMRYVLGDSLVWSEEAARYAFIWMIYIGVSYGIKRNSHLGVDAFAMLFERKGQLIIGIMANVLFLIFAVVMAVYGFDIVGSVTRTSAALQLPLAWVYAAPVVGMVLTSIRLIQKITEQVNAFKKRDNQNDEAAVNSGGVKEDVI</sequence>
<evidence type="ECO:0000256" key="9">
    <source>
        <dbReference type="SAM" id="Phobius"/>
    </source>
</evidence>
<keyword evidence="6 9" id="KW-1133">Transmembrane helix</keyword>
<dbReference type="InterPro" id="IPR007387">
    <property type="entry name" value="TRAP_DctQ"/>
</dbReference>
<dbReference type="Proteomes" id="UP000215545">
    <property type="component" value="Unassembled WGS sequence"/>
</dbReference>
<dbReference type="RefSeq" id="WP_045852279.1">
    <property type="nucleotide sequence ID" value="NZ_FTLX01000006.1"/>
</dbReference>
<gene>
    <name evidence="11" type="ORF">B1B05_13270</name>
    <name evidence="12" type="ORF">SAMN05443094_106148</name>
</gene>
<feature type="domain" description="Tripartite ATP-independent periplasmic transporters DctQ component" evidence="10">
    <location>
        <begin position="24"/>
        <end position="150"/>
    </location>
</feature>
<evidence type="ECO:0000256" key="1">
    <source>
        <dbReference type="ARBA" id="ARBA00004429"/>
    </source>
</evidence>
<dbReference type="PANTHER" id="PTHR35011">
    <property type="entry name" value="2,3-DIKETO-L-GULONATE TRAP TRANSPORTER SMALL PERMEASE PROTEIN YIAM"/>
    <property type="match status" value="1"/>
</dbReference>
<dbReference type="AlphaFoldDB" id="A0A1N6Z9T7"/>
<dbReference type="STRING" id="1017273.SAMN05443094_106148"/>
<reference evidence="12 13" key="1">
    <citation type="submission" date="2017-01" db="EMBL/GenBank/DDBJ databases">
        <authorList>
            <person name="Mah S.A."/>
            <person name="Swanson W.J."/>
            <person name="Moy G.W."/>
            <person name="Vacquier V.D."/>
        </authorList>
    </citation>
    <scope>NUCLEOTIDE SEQUENCE [LARGE SCALE GENOMIC DNA]</scope>
    <source>
        <strain evidence="12 13">NIO-1016</strain>
    </source>
</reference>
<dbReference type="GO" id="GO:0015740">
    <property type="term" value="P:C4-dicarboxylate transport"/>
    <property type="evidence" value="ECO:0007669"/>
    <property type="project" value="TreeGrafter"/>
</dbReference>
<evidence type="ECO:0000259" key="10">
    <source>
        <dbReference type="Pfam" id="PF04290"/>
    </source>
</evidence>
<evidence type="ECO:0000256" key="3">
    <source>
        <dbReference type="ARBA" id="ARBA00022475"/>
    </source>
</evidence>
<dbReference type="PANTHER" id="PTHR35011:SF2">
    <property type="entry name" value="2,3-DIKETO-L-GULONATE TRAP TRANSPORTER SMALL PERMEASE PROTEIN YIAM"/>
    <property type="match status" value="1"/>
</dbReference>
<dbReference type="EMBL" id="FTLX01000006">
    <property type="protein sequence ID" value="SIR23585.1"/>
    <property type="molecule type" value="Genomic_DNA"/>
</dbReference>
<keyword evidence="4" id="KW-0997">Cell inner membrane</keyword>
<evidence type="ECO:0000256" key="8">
    <source>
        <dbReference type="ARBA" id="ARBA00038436"/>
    </source>
</evidence>
<accession>A0A1N6Z9T7</accession>
<evidence type="ECO:0000256" key="7">
    <source>
        <dbReference type="ARBA" id="ARBA00023136"/>
    </source>
</evidence>
<evidence type="ECO:0000313" key="11">
    <source>
        <dbReference type="EMBL" id="OXS76636.1"/>
    </source>
</evidence>
<comment type="similarity">
    <text evidence="8">Belongs to the TRAP transporter small permease family.</text>
</comment>
<reference evidence="14" key="2">
    <citation type="submission" date="2017-03" db="EMBL/GenBank/DDBJ databases">
        <title>Bacillus sp. V-88(T) DSM27956, whole genome shotgun sequencing project.</title>
        <authorList>
            <person name="Dastager S.G."/>
            <person name="Neurgaonkar P.S."/>
            <person name="Dharne M.S."/>
        </authorList>
    </citation>
    <scope>NUCLEOTIDE SEQUENCE [LARGE SCALE GENOMIC DNA]</scope>
    <source>
        <strain evidence="14">DSM 25145</strain>
    </source>
</reference>
<dbReference type="EMBL" id="MWSK01000006">
    <property type="protein sequence ID" value="OXS76636.1"/>
    <property type="molecule type" value="Genomic_DNA"/>
</dbReference>
<evidence type="ECO:0000256" key="6">
    <source>
        <dbReference type="ARBA" id="ARBA00022989"/>
    </source>
</evidence>
<keyword evidence="3" id="KW-1003">Cell membrane</keyword>
<evidence type="ECO:0000313" key="13">
    <source>
        <dbReference type="Proteomes" id="UP000186385"/>
    </source>
</evidence>
<organism evidence="12 13">
    <name type="scientific">Domibacillus enclensis</name>
    <dbReference type="NCBI Taxonomy" id="1017273"/>
    <lineage>
        <taxon>Bacteria</taxon>
        <taxon>Bacillati</taxon>
        <taxon>Bacillota</taxon>
        <taxon>Bacilli</taxon>
        <taxon>Bacillales</taxon>
        <taxon>Bacillaceae</taxon>
        <taxon>Domibacillus</taxon>
    </lineage>
</organism>
<feature type="transmembrane region" description="Helical" evidence="9">
    <location>
        <begin position="47"/>
        <end position="64"/>
    </location>
</feature>
<proteinExistence type="inferred from homology"/>
<dbReference type="GO" id="GO:0022857">
    <property type="term" value="F:transmembrane transporter activity"/>
    <property type="evidence" value="ECO:0007669"/>
    <property type="project" value="TreeGrafter"/>
</dbReference>